<evidence type="ECO:0008006" key="5">
    <source>
        <dbReference type="Google" id="ProtNLM"/>
    </source>
</evidence>
<evidence type="ECO:0000256" key="2">
    <source>
        <dbReference type="SAM" id="SignalP"/>
    </source>
</evidence>
<sequence length="290" mass="32660">MKIPKVVHITLFGLGMSLVTACSSVSSILPAPGDAQEVNEVLKKVEPVMQKASSHIDYKYSVTSTAKTKRSIDEQYKIHFVDDNNLTIQKIKGEYKDEEPIVYIDGTQWVYDDILDKVTTLGTEENAAKAELNDNYEVITNSYFMERIKAMGDEVVVKEEGNSIILSAELKEGSQKSNETTELEKLLKREKSDVFEVRLADTKLGENGSQLVSYQFKMWIDKKTNRITKIESTTNAQIMVITKRNGDYVEDQEGVPVVVKETLTFSEAPNTIAKPEDKVTAEEKSEAEYH</sequence>
<dbReference type="AlphaFoldDB" id="A0A6I4VRS2"/>
<dbReference type="EMBL" id="WUUL01000003">
    <property type="protein sequence ID" value="MXQ53138.1"/>
    <property type="molecule type" value="Genomic_DNA"/>
</dbReference>
<proteinExistence type="predicted"/>
<dbReference type="PROSITE" id="PS51257">
    <property type="entry name" value="PROKAR_LIPOPROTEIN"/>
    <property type="match status" value="1"/>
</dbReference>
<evidence type="ECO:0000313" key="3">
    <source>
        <dbReference type="EMBL" id="MXQ53138.1"/>
    </source>
</evidence>
<feature type="region of interest" description="Disordered" evidence="1">
    <location>
        <begin position="269"/>
        <end position="290"/>
    </location>
</feature>
<accession>A0A6I4VRS2</accession>
<organism evidence="3 4">
    <name type="scientific">Shimazuella alba</name>
    <dbReference type="NCBI Taxonomy" id="2690964"/>
    <lineage>
        <taxon>Bacteria</taxon>
        <taxon>Bacillati</taxon>
        <taxon>Bacillota</taxon>
        <taxon>Bacilli</taxon>
        <taxon>Bacillales</taxon>
        <taxon>Thermoactinomycetaceae</taxon>
        <taxon>Shimazuella</taxon>
    </lineage>
</organism>
<comment type="caution">
    <text evidence="3">The sequence shown here is derived from an EMBL/GenBank/DDBJ whole genome shotgun (WGS) entry which is preliminary data.</text>
</comment>
<feature type="signal peptide" evidence="2">
    <location>
        <begin position="1"/>
        <end position="21"/>
    </location>
</feature>
<protein>
    <recommendedName>
        <fullName evidence="5">Outer membrane lipoprotein-sorting protein</fullName>
    </recommendedName>
</protein>
<keyword evidence="2" id="KW-0732">Signal</keyword>
<gene>
    <name evidence="3" type="ORF">GSM42_05200</name>
</gene>
<feature type="compositionally biased region" description="Basic and acidic residues" evidence="1">
    <location>
        <begin position="274"/>
        <end position="290"/>
    </location>
</feature>
<dbReference type="Proteomes" id="UP000430692">
    <property type="component" value="Unassembled WGS sequence"/>
</dbReference>
<dbReference type="RefSeq" id="WP_160800503.1">
    <property type="nucleotide sequence ID" value="NZ_WUUL01000003.1"/>
</dbReference>
<evidence type="ECO:0000256" key="1">
    <source>
        <dbReference type="SAM" id="MobiDB-lite"/>
    </source>
</evidence>
<name>A0A6I4VRS2_9BACL</name>
<keyword evidence="4" id="KW-1185">Reference proteome</keyword>
<feature type="chain" id="PRO_5039313163" description="Outer membrane lipoprotein-sorting protein" evidence="2">
    <location>
        <begin position="22"/>
        <end position="290"/>
    </location>
</feature>
<evidence type="ECO:0000313" key="4">
    <source>
        <dbReference type="Proteomes" id="UP000430692"/>
    </source>
</evidence>
<reference evidence="3 4" key="1">
    <citation type="submission" date="2019-12" db="EMBL/GenBank/DDBJ databases">
        <title>Whole-genome analyses of novel actinobacteria.</title>
        <authorList>
            <person name="Sahin N."/>
            <person name="Saygin H."/>
        </authorList>
    </citation>
    <scope>NUCLEOTIDE SEQUENCE [LARGE SCALE GENOMIC DNA]</scope>
    <source>
        <strain evidence="3 4">KC615</strain>
    </source>
</reference>